<dbReference type="PANTHER" id="PTHR42798">
    <property type="entry name" value="LIPOPROTEIN-RELEASING SYSTEM ATP-BINDING PROTEIN LOLD"/>
    <property type="match status" value="1"/>
</dbReference>
<evidence type="ECO:0000259" key="5">
    <source>
        <dbReference type="PROSITE" id="PS50893"/>
    </source>
</evidence>
<keyword evidence="2" id="KW-0813">Transport</keyword>
<dbReference type="Proteomes" id="UP000295718">
    <property type="component" value="Unassembled WGS sequence"/>
</dbReference>
<dbReference type="OrthoDB" id="9802264at2"/>
<dbReference type="GO" id="GO:0016887">
    <property type="term" value="F:ATP hydrolysis activity"/>
    <property type="evidence" value="ECO:0007669"/>
    <property type="project" value="InterPro"/>
</dbReference>
<evidence type="ECO:0000256" key="2">
    <source>
        <dbReference type="ARBA" id="ARBA00022448"/>
    </source>
</evidence>
<dbReference type="GO" id="GO:0098796">
    <property type="term" value="C:membrane protein complex"/>
    <property type="evidence" value="ECO:0007669"/>
    <property type="project" value="UniProtKB-ARBA"/>
</dbReference>
<comment type="caution">
    <text evidence="6">The sequence shown here is derived from an EMBL/GenBank/DDBJ whole genome shotgun (WGS) entry which is preliminary data.</text>
</comment>
<dbReference type="Pfam" id="PF00005">
    <property type="entry name" value="ABC_tran"/>
    <property type="match status" value="1"/>
</dbReference>
<dbReference type="AlphaFoldDB" id="A0A4R1QWY6"/>
<accession>A0A4R1QWY6</accession>
<keyword evidence="4 6" id="KW-0067">ATP-binding</keyword>
<name>A0A4R1QWY6_9FIRM</name>
<evidence type="ECO:0000313" key="7">
    <source>
        <dbReference type="Proteomes" id="UP000295718"/>
    </source>
</evidence>
<dbReference type="EMBL" id="SLUO01000017">
    <property type="protein sequence ID" value="TCL55030.1"/>
    <property type="molecule type" value="Genomic_DNA"/>
</dbReference>
<dbReference type="InterPro" id="IPR017871">
    <property type="entry name" value="ABC_transporter-like_CS"/>
</dbReference>
<evidence type="ECO:0000256" key="1">
    <source>
        <dbReference type="ARBA" id="ARBA00005417"/>
    </source>
</evidence>
<comment type="similarity">
    <text evidence="1">Belongs to the ABC transporter superfamily.</text>
</comment>
<dbReference type="GO" id="GO:0022857">
    <property type="term" value="F:transmembrane transporter activity"/>
    <property type="evidence" value="ECO:0007669"/>
    <property type="project" value="UniProtKB-ARBA"/>
</dbReference>
<reference evidence="6 7" key="1">
    <citation type="submission" date="2019-03" db="EMBL/GenBank/DDBJ databases">
        <title>Genomic Encyclopedia of Type Strains, Phase IV (KMG-IV): sequencing the most valuable type-strain genomes for metagenomic binning, comparative biology and taxonomic classification.</title>
        <authorList>
            <person name="Goeker M."/>
        </authorList>
    </citation>
    <scope>NUCLEOTIDE SEQUENCE [LARGE SCALE GENOMIC DNA]</scope>
    <source>
        <strain evidence="6 7">DSM 100556</strain>
    </source>
</reference>
<dbReference type="SMART" id="SM00382">
    <property type="entry name" value="AAA"/>
    <property type="match status" value="1"/>
</dbReference>
<dbReference type="FunFam" id="3.40.50.300:FF:000032">
    <property type="entry name" value="Export ABC transporter ATP-binding protein"/>
    <property type="match status" value="1"/>
</dbReference>
<dbReference type="Gene3D" id="3.40.50.300">
    <property type="entry name" value="P-loop containing nucleotide triphosphate hydrolases"/>
    <property type="match status" value="1"/>
</dbReference>
<dbReference type="PROSITE" id="PS00211">
    <property type="entry name" value="ABC_TRANSPORTER_1"/>
    <property type="match status" value="1"/>
</dbReference>
<dbReference type="InterPro" id="IPR027417">
    <property type="entry name" value="P-loop_NTPase"/>
</dbReference>
<dbReference type="GO" id="GO:0005524">
    <property type="term" value="F:ATP binding"/>
    <property type="evidence" value="ECO:0007669"/>
    <property type="project" value="UniProtKB-KW"/>
</dbReference>
<evidence type="ECO:0000256" key="3">
    <source>
        <dbReference type="ARBA" id="ARBA00022741"/>
    </source>
</evidence>
<dbReference type="InterPro" id="IPR003593">
    <property type="entry name" value="AAA+_ATPase"/>
</dbReference>
<gene>
    <name evidence="6" type="ORF">EDD76_11765</name>
</gene>
<organism evidence="6 7">
    <name type="scientific">Kineothrix alysoides</name>
    <dbReference type="NCBI Taxonomy" id="1469948"/>
    <lineage>
        <taxon>Bacteria</taxon>
        <taxon>Bacillati</taxon>
        <taxon>Bacillota</taxon>
        <taxon>Clostridia</taxon>
        <taxon>Lachnospirales</taxon>
        <taxon>Lachnospiraceae</taxon>
        <taxon>Kineothrix</taxon>
    </lineage>
</organism>
<keyword evidence="3" id="KW-0547">Nucleotide-binding</keyword>
<keyword evidence="7" id="KW-1185">Reference proteome</keyword>
<evidence type="ECO:0000256" key="4">
    <source>
        <dbReference type="ARBA" id="ARBA00022840"/>
    </source>
</evidence>
<dbReference type="InterPro" id="IPR017911">
    <property type="entry name" value="MacB-like_ATP-bd"/>
</dbReference>
<sequence length="233" mass="25654">MEYLNFQNVKRTYQTGNDEVRALCGVSFDIKEKQFAVILGPSGSGKSTLLNLLGGMDRSDGGQIVMDGMDITGFSGAKLTDYRRTDVGFVFQFYNLIPTLNAYENVNMAARIGRNPFEAAEMMKAVGLEKRMKHFPAEMSGGELQRVAIARALVKNPKILLCDEPTGALDSETGKMILSLLKRMSREYGKTVVIVTHNAAIAPAADKVIRLKDGKIEGIQVNDNPISMEQVVW</sequence>
<dbReference type="InterPro" id="IPR003439">
    <property type="entry name" value="ABC_transporter-like_ATP-bd"/>
</dbReference>
<dbReference type="CDD" id="cd03255">
    <property type="entry name" value="ABC_MJ0796_LolCDE_FtsE"/>
    <property type="match status" value="1"/>
</dbReference>
<evidence type="ECO:0000313" key="6">
    <source>
        <dbReference type="EMBL" id="TCL55030.1"/>
    </source>
</evidence>
<dbReference type="PROSITE" id="PS50893">
    <property type="entry name" value="ABC_TRANSPORTER_2"/>
    <property type="match status" value="1"/>
</dbReference>
<proteinExistence type="inferred from homology"/>
<protein>
    <submittedName>
        <fullName evidence="6">Putative ABC transport system ATP-binding protein</fullName>
    </submittedName>
</protein>
<dbReference type="STRING" id="1469948.GCA_000732725_03982"/>
<dbReference type="RefSeq" id="WP_031392601.1">
    <property type="nucleotide sequence ID" value="NZ_JPNB01000003.1"/>
</dbReference>
<dbReference type="PANTHER" id="PTHR42798:SF2">
    <property type="entry name" value="ABC TRANSPORTER ATP-BINDING PROTEIN MG467-RELATED"/>
    <property type="match status" value="1"/>
</dbReference>
<dbReference type="SUPFAM" id="SSF52540">
    <property type="entry name" value="P-loop containing nucleoside triphosphate hydrolases"/>
    <property type="match status" value="1"/>
</dbReference>
<feature type="domain" description="ABC transporter" evidence="5">
    <location>
        <begin position="4"/>
        <end position="231"/>
    </location>
</feature>